<dbReference type="Pfam" id="PF12821">
    <property type="entry name" value="ThrE_2"/>
    <property type="match status" value="1"/>
</dbReference>
<name>A0A415PR43_9FIRM</name>
<evidence type="ECO:0000256" key="4">
    <source>
        <dbReference type="ARBA" id="ARBA00022692"/>
    </source>
</evidence>
<dbReference type="EMBL" id="JAGZMZ010000003">
    <property type="protein sequence ID" value="MBS4883543.1"/>
    <property type="molecule type" value="Genomic_DNA"/>
</dbReference>
<feature type="transmembrane region" description="Helical" evidence="8">
    <location>
        <begin position="26"/>
        <end position="43"/>
    </location>
</feature>
<protein>
    <submittedName>
        <fullName evidence="10 11">Threonine/serine exporter</fullName>
    </submittedName>
</protein>
<dbReference type="GO" id="GO:0015744">
    <property type="term" value="P:succinate transport"/>
    <property type="evidence" value="ECO:0007669"/>
    <property type="project" value="TreeGrafter"/>
</dbReference>
<evidence type="ECO:0000256" key="1">
    <source>
        <dbReference type="ARBA" id="ARBA00004651"/>
    </source>
</evidence>
<keyword evidence="5 8" id="KW-1133">Transmembrane helix</keyword>
<comment type="similarity">
    <text evidence="7">Belongs to the ThrE exporter (TC 2.A.79) family.</text>
</comment>
<keyword evidence="6 8" id="KW-0472">Membrane</keyword>
<dbReference type="EMBL" id="QRPK01000002">
    <property type="protein sequence ID" value="RHM15215.1"/>
    <property type="molecule type" value="Genomic_DNA"/>
</dbReference>
<comment type="subcellular location">
    <subcellularLocation>
        <location evidence="1">Cell membrane</location>
        <topology evidence="1">Multi-pass membrane protein</topology>
    </subcellularLocation>
</comment>
<keyword evidence="3" id="KW-0997">Cell inner membrane</keyword>
<evidence type="ECO:0000256" key="8">
    <source>
        <dbReference type="SAM" id="Phobius"/>
    </source>
</evidence>
<dbReference type="GeneID" id="92792364"/>
<reference evidence="11 12" key="1">
    <citation type="submission" date="2018-08" db="EMBL/GenBank/DDBJ databases">
        <title>A genome reference for cultivated species of the human gut microbiota.</title>
        <authorList>
            <person name="Zou Y."/>
            <person name="Xue W."/>
            <person name="Luo G."/>
        </authorList>
    </citation>
    <scope>NUCLEOTIDE SEQUENCE [LARGE SCALE GENOMIC DNA]</scope>
    <source>
        <strain evidence="11 12">AF35-6BH</strain>
    </source>
</reference>
<evidence type="ECO:0000259" key="9">
    <source>
        <dbReference type="Pfam" id="PF12821"/>
    </source>
</evidence>
<dbReference type="InterPro" id="IPR024528">
    <property type="entry name" value="ThrE_2"/>
</dbReference>
<organism evidence="11 12">
    <name type="scientific">Amedibacillus dolichus</name>
    <dbReference type="NCBI Taxonomy" id="31971"/>
    <lineage>
        <taxon>Bacteria</taxon>
        <taxon>Bacillati</taxon>
        <taxon>Bacillota</taxon>
        <taxon>Erysipelotrichia</taxon>
        <taxon>Erysipelotrichales</taxon>
        <taxon>Erysipelotrichaceae</taxon>
        <taxon>Amedibacillus</taxon>
    </lineage>
</organism>
<evidence type="ECO:0000256" key="7">
    <source>
        <dbReference type="ARBA" id="ARBA00034125"/>
    </source>
</evidence>
<accession>A0A415PR43</accession>
<evidence type="ECO:0000256" key="6">
    <source>
        <dbReference type="ARBA" id="ARBA00023136"/>
    </source>
</evidence>
<dbReference type="AlphaFoldDB" id="A0A415PR43"/>
<feature type="transmembrane region" description="Helical" evidence="8">
    <location>
        <begin position="108"/>
        <end position="133"/>
    </location>
</feature>
<evidence type="ECO:0000313" key="12">
    <source>
        <dbReference type="Proteomes" id="UP000284868"/>
    </source>
</evidence>
<sequence>MLLGIVGSFFAALGFGVLFNIKGKNLVLAAIGGMLGATMYRLAQQLGCGEMASMLLGSVSLSLYAEILARVCHTPVTTFLVCALIPLVPGGGMYRTMLAAIQGHVLEALTIGVETMAIAGILVLGILMVSTLMKAIFRPKKVSDAA</sequence>
<proteinExistence type="inferred from homology"/>
<dbReference type="Proteomes" id="UP000284868">
    <property type="component" value="Unassembled WGS sequence"/>
</dbReference>
<reference evidence="10" key="2">
    <citation type="submission" date="2021-02" db="EMBL/GenBank/DDBJ databases">
        <title>Infant gut strain persistence is associated with maternal origin, phylogeny, and functional potential including surface adhesion and iron acquisition.</title>
        <authorList>
            <person name="Lou Y.C."/>
        </authorList>
    </citation>
    <scope>NUCLEOTIDE SEQUENCE</scope>
    <source>
        <strain evidence="10">L3_108_103G1_dasL3_108_103G1_concoct_2</strain>
    </source>
</reference>
<evidence type="ECO:0000256" key="2">
    <source>
        <dbReference type="ARBA" id="ARBA00022475"/>
    </source>
</evidence>
<comment type="caution">
    <text evidence="11">The sequence shown here is derived from an EMBL/GenBank/DDBJ whole genome shotgun (WGS) entry which is preliminary data.</text>
</comment>
<dbReference type="PANTHER" id="PTHR34390">
    <property type="entry name" value="UPF0442 PROTEIN YJJB-RELATED"/>
    <property type="match status" value="1"/>
</dbReference>
<gene>
    <name evidence="11" type="ORF">DWZ83_00735</name>
    <name evidence="10" type="ORF">KHZ85_02135</name>
</gene>
<dbReference type="InterPro" id="IPR050539">
    <property type="entry name" value="ThrE_Dicarb/AminoAcid_Exp"/>
</dbReference>
<evidence type="ECO:0000313" key="11">
    <source>
        <dbReference type="EMBL" id="RHM15215.1"/>
    </source>
</evidence>
<keyword evidence="4 8" id="KW-0812">Transmembrane</keyword>
<dbReference type="OrthoDB" id="9810047at2"/>
<evidence type="ECO:0000313" key="10">
    <source>
        <dbReference type="EMBL" id="MBS4883543.1"/>
    </source>
</evidence>
<dbReference type="PANTHER" id="PTHR34390:SF1">
    <property type="entry name" value="SUCCINATE TRANSPORTER SUBUNIT YJJB-RELATED"/>
    <property type="match status" value="1"/>
</dbReference>
<evidence type="ECO:0000256" key="5">
    <source>
        <dbReference type="ARBA" id="ARBA00022989"/>
    </source>
</evidence>
<dbReference type="RefSeq" id="WP_004797348.1">
    <property type="nucleotide sequence ID" value="NZ_CABKNA010000019.1"/>
</dbReference>
<evidence type="ECO:0000256" key="3">
    <source>
        <dbReference type="ARBA" id="ARBA00022519"/>
    </source>
</evidence>
<dbReference type="Proteomes" id="UP000753219">
    <property type="component" value="Unassembled WGS sequence"/>
</dbReference>
<keyword evidence="2" id="KW-1003">Cell membrane</keyword>
<keyword evidence="12" id="KW-1185">Reference proteome</keyword>
<dbReference type="GO" id="GO:0005886">
    <property type="term" value="C:plasma membrane"/>
    <property type="evidence" value="ECO:0007669"/>
    <property type="project" value="UniProtKB-SubCell"/>
</dbReference>
<feature type="domain" description="Threonine/Serine exporter ThrE" evidence="9">
    <location>
        <begin position="5"/>
        <end position="131"/>
    </location>
</feature>